<feature type="region of interest" description="Disordered" evidence="4">
    <location>
        <begin position="42"/>
        <end position="176"/>
    </location>
</feature>
<feature type="region of interest" description="Disordered" evidence="4">
    <location>
        <begin position="1"/>
        <end position="22"/>
    </location>
</feature>
<evidence type="ECO:0000256" key="2">
    <source>
        <dbReference type="ARBA" id="ARBA00022490"/>
    </source>
</evidence>
<dbReference type="InterPro" id="IPR011989">
    <property type="entry name" value="ARM-like"/>
</dbReference>
<dbReference type="GO" id="GO:0061863">
    <property type="term" value="F:microtubule plus end polymerase"/>
    <property type="evidence" value="ECO:0007669"/>
    <property type="project" value="InterPro"/>
</dbReference>
<keyword evidence="3" id="KW-0206">Cytoskeleton</keyword>
<feature type="compositionally biased region" description="Basic and acidic residues" evidence="4">
    <location>
        <begin position="226"/>
        <end position="238"/>
    </location>
</feature>
<dbReference type="SMART" id="SM01349">
    <property type="entry name" value="TOG"/>
    <property type="match status" value="4"/>
</dbReference>
<evidence type="ECO:0000259" key="5">
    <source>
        <dbReference type="SMART" id="SM01349"/>
    </source>
</evidence>
<evidence type="ECO:0000313" key="7">
    <source>
        <dbReference type="Proteomes" id="UP001054902"/>
    </source>
</evidence>
<dbReference type="Pfam" id="PF21041">
    <property type="entry name" value="XMAP215_CLASP_TOG"/>
    <property type="match status" value="1"/>
</dbReference>
<feature type="domain" description="TOG" evidence="5">
    <location>
        <begin position="428"/>
        <end position="678"/>
    </location>
</feature>
<feature type="compositionally biased region" description="Low complexity" evidence="4">
    <location>
        <begin position="1040"/>
        <end position="1053"/>
    </location>
</feature>
<proteinExistence type="predicted"/>
<feature type="compositionally biased region" description="Low complexity" evidence="4">
    <location>
        <begin position="1004"/>
        <end position="1014"/>
    </location>
</feature>
<comment type="caution">
    <text evidence="6">The sequence shown here is derived from an EMBL/GenBank/DDBJ whole genome shotgun (WGS) entry which is preliminary data.</text>
</comment>
<comment type="subcellular location">
    <subcellularLocation>
        <location evidence="1">Cytoplasm</location>
        <location evidence="1">Cytoskeleton</location>
    </subcellularLocation>
</comment>
<dbReference type="GO" id="GO:0005856">
    <property type="term" value="C:cytoskeleton"/>
    <property type="evidence" value="ECO:0007669"/>
    <property type="project" value="UniProtKB-SubCell"/>
</dbReference>
<feature type="compositionally biased region" description="Basic and acidic residues" evidence="4">
    <location>
        <begin position="104"/>
        <end position="131"/>
    </location>
</feature>
<dbReference type="InterPro" id="IPR016024">
    <property type="entry name" value="ARM-type_fold"/>
</dbReference>
<dbReference type="Proteomes" id="UP001054902">
    <property type="component" value="Unassembled WGS sequence"/>
</dbReference>
<dbReference type="GO" id="GO:0030951">
    <property type="term" value="P:establishment or maintenance of microtubule cytoskeleton polarity"/>
    <property type="evidence" value="ECO:0007669"/>
    <property type="project" value="InterPro"/>
</dbReference>
<feature type="region of interest" description="Disordered" evidence="4">
    <location>
        <begin position="1610"/>
        <end position="1668"/>
    </location>
</feature>
<feature type="compositionally biased region" description="Polar residues" evidence="4">
    <location>
        <begin position="2570"/>
        <end position="2585"/>
    </location>
</feature>
<feature type="compositionally biased region" description="Low complexity" evidence="4">
    <location>
        <begin position="1635"/>
        <end position="1658"/>
    </location>
</feature>
<sequence length="2632" mass="286056">MDSGFGVKSDIPSTFTGERGGEANDADLLAELRAISMKNASADRFADDDDDKNEAQIEKAPLATKKKAVKEPSNKSTPSKNRDGRATPPWKKKGSAKKKPMTPSEKEQNKEDTSPTTPKEKSPSSKKESLPKSKSPSPKKDSPSPKKKSPSRFFGGFQKKSSTFTGERGGAAEDDDLLAELRAISMGNSSADRFGEEDETDPFSPPVKKAMPTEKPWLKKKKKPVAKKEETKKEEALTPRKKRKDGEVPPWKQKNRIVKKPSNPFDDDEDNDIKDETNEPKSSPAKSPRASPAKASPPKFGGFEKGPSTFTGERGGAAEDEDLLAELRAISMGNSSSNRFAGDDDEDSLPVPPPRQPVKKKTPPVAKKSPVRKSNAPPRRNAGAPPPWKKTGTASSPVRTKRPVASGPKMTSNEVRNVVIELPPKNNAPSGPVDDIVVSADNVADYVTDKNWKLRKASYDVLEELLEEKTKGIDPMNTMDGSDIHPCVTDELVATMAKDSNAAALDSALRFVFGFVDYCKNGCNPDFISMLSSAIITGPALSATRPSTSKSVDAVLMKIMQVGRNEPSSIHIVVEHLIEHGITSKKPKVVIKSSALILDGALAFGAAMLPLAKVTSNSEKMLSHMNGDVRGNGMNILAEICRAVGSKDPLSNIIESMKSSQVSELDGLLESQSNATPPQIGLRYSESASSANDALVVLQAGAEEDAAERFLAREAVNIFDALKGTEYKAKMKEAKWSEKVGALDILLEAGGEQPYKLVQPSTSANYKPLISEMKKLLSHTHFAVKSKAMLVLGMLAEGVGEKLYPNLRPLLVPLLELSKDKKVTKAVEKCVDSLFDNVLSFSHLVEEEDSLRAVLNEQKQKNTLVRVTTLSFLQRCISRSHSLKKRGTFDSSLTHQVGMLCIEKLNDSDAGVRKEVTECLRAMKDHPDENIRNTSNSIINDLQQSHPRVYKSLSSKTSNGAGEARPPLGGARDPSRSRSVSRSRAAVPKSNAPNAKSSPRRSSSRPSSGARRSALPQGFRKSGTPGSPQRKSAPAKKSRAGTTKGTSTSSPTADFTIDIDESGIPDIEVSKQYISSLDIPDWQTVEESGDVVTGLQSSDWKSRKAAIESLINFSKTSKAKSDGVQYVSKALVLVKNFTKQFKDSNFNIAKASCELFLSMCDVIQENAVPMDAWICRDAVLLSVTKIADKKFAQVAPPLLSRLCEVQLPEIITCLAITDVESIKSPLPHEGLLSWGQTFCVEFGAHSLRKNTKIFIEWVLKECGSTNVKVKTAAYSLCGTLHVHLGPSFKALLMSTVSDDGIRTQVEKKIESNPFDASASTIATRKCLVASDTANGGNSGGNHSVAIDLPKTDLMAKLPSDIIERMETKNGKDAWKKRKAALEEVADVCAQYKGLLSTSSESMRGLVDLSRALKSRLGDSQGNLKPIAARNIAMILNSVDGTSQAKLGRIVYAALIHLGMNDNKKIVRDAALEAIEQGINLTDIDGGGINPRAMEPLIAGFVSELNESEFKAIGLPDIFNILLSCADFFPTLANISTSKGRTTLTQFGQTLIRCLTSSRSETRSGAEALLRKCIENGVLKITLLEKAVSKLLPAEQRKVQPVIESLSSVEVANDTRPSKGAMRKRSATPSSRQSVSGRQSTSGRTISSRSTSVSRSGRQSLGGGSTTNTVEILLNDPNFHPLVSLSSPFIPKHQRLMRQKDKIPEYPEEPSGKDDLAVLKKSWSNFLPPDSVEIFFPQNGFQKQDDASDGCILLSHTLSLVSKANDTNIVIEQLDLILRWFTLALCTRETTSGMEALLGFFNDLTVLLRANNYQFSDTESALVLPYLIEKAGVAKGRFREKLRELLDTFANGDLYSLTKYGSQTCVSVIERTSNSKARGIAIKALQQCTDSNGLNAIGKKGIIITAKGFSEENLPENKSLYLDLIETVLSRMNGDTSKYFKICGTTALSSKARDAIEQRLLRGPSSPRRTPASTSSASKTPSQDNNEVVDEDGPFKFSFNTAGSKDSEGSRVSLPEGMAQRREASSGAAASLRHRLQQIRDKHVGDGDVGDELNEFMPSNIDHSTKSMGPPEPCPLYDEIVQSVETLLGEPTPLLEINDQFTKALVSLRQLHSSLSNSNNDSTGTDPQLLLQLKEHLQYKVANTVKLLTRVLEFGFRCGTPTNRDGLSVPLLSVSIAGLMAIFLDGKLASQVVPQSLSLVIYQGTAALLDKRLSATATPESSGLDSSTSKKMVKAINKLAIQASYGATRHVSLITLISLQLKLCSSNESAMGQSDVKTTNHRMSRIITKLFARVIKAEESEISPFSSRDFNIGSVLRTIEESIQKCNEISPQRDSTMHSSASDLDSYNADRMSPCRDLIQTFVHHLLKAKNNQGKIVELRKSLESVGLTEKSLTGKAFTDSCGKIGISPLFSASLSRQKTVSVSYDVDYLSELIFAVGGAEDDQERVEAMGDLREYVEAHKDIDIESHLSGVSGPFRKYILEQLRSPFRPLITPSERSLVSGIDSSVMSNVNVSTRSVVSQWSTGNMSMSEKLRYLKSKINAAEVSHSKAHDLVENSEGPPSPPRQPYKTYESSPEPTGQGVSSLRQRLVAATERAKMRSPEPMMNEKRPSSAVGNAAALRLRLESVRGINRD</sequence>
<evidence type="ECO:0000256" key="4">
    <source>
        <dbReference type="SAM" id="MobiDB-lite"/>
    </source>
</evidence>
<accession>A0AAD3D4Q6</accession>
<feature type="domain" description="TOG" evidence="5">
    <location>
        <begin position="1078"/>
        <end position="1318"/>
    </location>
</feature>
<dbReference type="PANTHER" id="PTHR12609">
    <property type="entry name" value="MICROTUBULE ASSOCIATED PROTEIN XMAP215"/>
    <property type="match status" value="1"/>
</dbReference>
<name>A0AAD3D4Q6_9STRA</name>
<feature type="compositionally biased region" description="Low complexity" evidence="4">
    <location>
        <begin position="1963"/>
        <end position="1981"/>
    </location>
</feature>
<gene>
    <name evidence="6" type="ORF">CTEN210_13161</name>
</gene>
<reference evidence="6 7" key="1">
    <citation type="journal article" date="2021" name="Sci. Rep.">
        <title>The genome of the diatom Chaetoceros tenuissimus carries an ancient integrated fragment of an extant virus.</title>
        <authorList>
            <person name="Hongo Y."/>
            <person name="Kimura K."/>
            <person name="Takaki Y."/>
            <person name="Yoshida Y."/>
            <person name="Baba S."/>
            <person name="Kobayashi G."/>
            <person name="Nagasaki K."/>
            <person name="Hano T."/>
            <person name="Tomaru Y."/>
        </authorList>
    </citation>
    <scope>NUCLEOTIDE SEQUENCE [LARGE SCALE GENOMIC DNA]</scope>
    <source>
        <strain evidence="6 7">NIES-3715</strain>
    </source>
</reference>
<dbReference type="EMBL" id="BLLK01000055">
    <property type="protein sequence ID" value="GFH56685.1"/>
    <property type="molecule type" value="Genomic_DNA"/>
</dbReference>
<evidence type="ECO:0000256" key="1">
    <source>
        <dbReference type="ARBA" id="ARBA00004245"/>
    </source>
</evidence>
<dbReference type="Gene3D" id="1.25.10.10">
    <property type="entry name" value="Leucine-rich Repeat Variant"/>
    <property type="match status" value="5"/>
</dbReference>
<dbReference type="InterPro" id="IPR048491">
    <property type="entry name" value="XMAP215_CLASP_TOG"/>
</dbReference>
<dbReference type="InterPro" id="IPR034085">
    <property type="entry name" value="TOG"/>
</dbReference>
<feature type="compositionally biased region" description="Low complexity" evidence="4">
    <location>
        <begin position="280"/>
        <end position="299"/>
    </location>
</feature>
<feature type="compositionally biased region" description="Basic residues" evidence="4">
    <location>
        <begin position="90"/>
        <end position="100"/>
    </location>
</feature>
<dbReference type="GO" id="GO:0051010">
    <property type="term" value="F:microtubule plus-end binding"/>
    <property type="evidence" value="ECO:0007669"/>
    <property type="project" value="InterPro"/>
</dbReference>
<feature type="region of interest" description="Disordered" evidence="4">
    <location>
        <begin position="1959"/>
        <end position="2031"/>
    </location>
</feature>
<evidence type="ECO:0000256" key="3">
    <source>
        <dbReference type="ARBA" id="ARBA00023212"/>
    </source>
</evidence>
<feature type="domain" description="TOG" evidence="5">
    <location>
        <begin position="1347"/>
        <end position="1611"/>
    </location>
</feature>
<keyword evidence="7" id="KW-1185">Reference proteome</keyword>
<dbReference type="GO" id="GO:0007051">
    <property type="term" value="P:spindle organization"/>
    <property type="evidence" value="ECO:0007669"/>
    <property type="project" value="InterPro"/>
</dbReference>
<feature type="region of interest" description="Disordered" evidence="4">
    <location>
        <begin position="188"/>
        <end position="412"/>
    </location>
</feature>
<evidence type="ECO:0000313" key="6">
    <source>
        <dbReference type="EMBL" id="GFH56685.1"/>
    </source>
</evidence>
<feature type="compositionally biased region" description="Polar residues" evidence="4">
    <location>
        <begin position="950"/>
        <end position="960"/>
    </location>
</feature>
<feature type="compositionally biased region" description="Low complexity" evidence="4">
    <location>
        <begin position="977"/>
        <end position="987"/>
    </location>
</feature>
<dbReference type="SUPFAM" id="SSF48371">
    <property type="entry name" value="ARM repeat"/>
    <property type="match status" value="2"/>
</dbReference>
<feature type="domain" description="TOG" evidence="5">
    <location>
        <begin position="709"/>
        <end position="955"/>
    </location>
</feature>
<dbReference type="InterPro" id="IPR045110">
    <property type="entry name" value="XMAP215"/>
</dbReference>
<feature type="region of interest" description="Disordered" evidence="4">
    <location>
        <begin position="2545"/>
        <end position="2614"/>
    </location>
</feature>
<feature type="region of interest" description="Disordered" evidence="4">
    <location>
        <begin position="950"/>
        <end position="1059"/>
    </location>
</feature>
<feature type="compositionally biased region" description="Basic and acidic residues" evidence="4">
    <location>
        <begin position="2593"/>
        <end position="2609"/>
    </location>
</feature>
<organism evidence="6 7">
    <name type="scientific">Chaetoceros tenuissimus</name>
    <dbReference type="NCBI Taxonomy" id="426638"/>
    <lineage>
        <taxon>Eukaryota</taxon>
        <taxon>Sar</taxon>
        <taxon>Stramenopiles</taxon>
        <taxon>Ochrophyta</taxon>
        <taxon>Bacillariophyta</taxon>
        <taxon>Coscinodiscophyceae</taxon>
        <taxon>Chaetocerotophycidae</taxon>
        <taxon>Chaetocerotales</taxon>
        <taxon>Chaetocerotaceae</taxon>
        <taxon>Chaetoceros</taxon>
    </lineage>
</organism>
<protein>
    <recommendedName>
        <fullName evidence="5">TOG domain-containing protein</fullName>
    </recommendedName>
</protein>
<dbReference type="GO" id="GO:0046785">
    <property type="term" value="P:microtubule polymerization"/>
    <property type="evidence" value="ECO:0007669"/>
    <property type="project" value="InterPro"/>
</dbReference>
<keyword evidence="2" id="KW-0963">Cytoplasm</keyword>